<dbReference type="Pfam" id="PF02779">
    <property type="entry name" value="Transket_pyr"/>
    <property type="match status" value="1"/>
</dbReference>
<dbReference type="FunFam" id="3.40.50.970:FF:000005">
    <property type="entry name" value="1-deoxy-D-xylulose-5-phosphate synthase"/>
    <property type="match status" value="1"/>
</dbReference>
<dbReference type="EMBL" id="CAJNDS010000432">
    <property type="protein sequence ID" value="CAE7205389.1"/>
    <property type="molecule type" value="Genomic_DNA"/>
</dbReference>
<dbReference type="InterPro" id="IPR005477">
    <property type="entry name" value="Dxylulose-5-P_synthase"/>
</dbReference>
<comment type="cofactor">
    <cofactor evidence="2">
        <name>thiamine diphosphate</name>
        <dbReference type="ChEBI" id="CHEBI:58937"/>
    </cofactor>
</comment>
<dbReference type="SUPFAM" id="SSF52518">
    <property type="entry name" value="Thiamin diphosphate-binding fold (THDP-binding)"/>
    <property type="match status" value="2"/>
</dbReference>
<evidence type="ECO:0000259" key="14">
    <source>
        <dbReference type="SMART" id="SM00861"/>
    </source>
</evidence>
<comment type="similarity">
    <text evidence="4">Belongs to the transketolase family. DXPS subfamily.</text>
</comment>
<evidence type="ECO:0000256" key="2">
    <source>
        <dbReference type="ARBA" id="ARBA00001964"/>
    </source>
</evidence>
<name>A0A812JFA9_9DINO</name>
<feature type="domain" description="Transketolase-like pyrimidine-binding" evidence="14">
    <location>
        <begin position="803"/>
        <end position="969"/>
    </location>
</feature>
<dbReference type="Gene3D" id="3.40.50.920">
    <property type="match status" value="1"/>
</dbReference>
<comment type="cofactor">
    <cofactor evidence="1">
        <name>Mg(2+)</name>
        <dbReference type="ChEBI" id="CHEBI:18420"/>
    </cofactor>
</comment>
<evidence type="ECO:0000256" key="10">
    <source>
        <dbReference type="ARBA" id="ARBA00022977"/>
    </source>
</evidence>
<dbReference type="InterPro" id="IPR049557">
    <property type="entry name" value="Transketolase_CS"/>
</dbReference>
<evidence type="ECO:0000256" key="4">
    <source>
        <dbReference type="ARBA" id="ARBA00011081"/>
    </source>
</evidence>
<evidence type="ECO:0000313" key="15">
    <source>
        <dbReference type="EMBL" id="CAE7205389.1"/>
    </source>
</evidence>
<dbReference type="GO" id="GO:0046872">
    <property type="term" value="F:metal ion binding"/>
    <property type="evidence" value="ECO:0007669"/>
    <property type="project" value="UniProtKB-KW"/>
</dbReference>
<proteinExistence type="inferred from homology"/>
<dbReference type="PANTHER" id="PTHR43322">
    <property type="entry name" value="1-D-DEOXYXYLULOSE 5-PHOSPHATE SYNTHASE-RELATED"/>
    <property type="match status" value="1"/>
</dbReference>
<evidence type="ECO:0000256" key="13">
    <source>
        <dbReference type="SAM" id="MobiDB-lite"/>
    </source>
</evidence>
<dbReference type="Proteomes" id="UP000604046">
    <property type="component" value="Unassembled WGS sequence"/>
</dbReference>
<keyword evidence="16" id="KW-1185">Reference proteome</keyword>
<dbReference type="CDD" id="cd07033">
    <property type="entry name" value="TPP_PYR_DXS_TK_like"/>
    <property type="match status" value="1"/>
</dbReference>
<comment type="pathway">
    <text evidence="3">Metabolic intermediate biosynthesis; 1-deoxy-D-xylulose 5-phosphate biosynthesis; 1-deoxy-D-xylulose 5-phosphate from D-glyceraldehyde 3-phosphate and pyruvate: step 1/1.</text>
</comment>
<keyword evidence="10" id="KW-0784">Thiamine biosynthesis</keyword>
<evidence type="ECO:0000256" key="11">
    <source>
        <dbReference type="ARBA" id="ARBA00023052"/>
    </source>
</evidence>
<organism evidence="15 16">
    <name type="scientific">Symbiodinium natans</name>
    <dbReference type="NCBI Taxonomy" id="878477"/>
    <lineage>
        <taxon>Eukaryota</taxon>
        <taxon>Sar</taxon>
        <taxon>Alveolata</taxon>
        <taxon>Dinophyceae</taxon>
        <taxon>Suessiales</taxon>
        <taxon>Symbiodiniaceae</taxon>
        <taxon>Symbiodinium</taxon>
    </lineage>
</organism>
<dbReference type="HAMAP" id="MF_00315">
    <property type="entry name" value="DXP_synth"/>
    <property type="match status" value="1"/>
</dbReference>
<keyword evidence="11" id="KW-0786">Thiamine pyrophosphate</keyword>
<protein>
    <recommendedName>
        <fullName evidence="6">1-deoxy-D-xylulose-5-phosphate synthase</fullName>
        <ecNumber evidence="6">2.2.1.7</ecNumber>
    </recommendedName>
</protein>
<comment type="caution">
    <text evidence="15">The sequence shown here is derived from an EMBL/GenBank/DDBJ whole genome shotgun (WGS) entry which is preliminary data.</text>
</comment>
<dbReference type="Pfam" id="PF02780">
    <property type="entry name" value="Transketolase_C"/>
    <property type="match status" value="1"/>
</dbReference>
<dbReference type="InterPro" id="IPR005475">
    <property type="entry name" value="Transketolase-like_Pyr-bd"/>
</dbReference>
<dbReference type="InterPro" id="IPR020826">
    <property type="entry name" value="Transketolase_BS"/>
</dbReference>
<dbReference type="GO" id="GO:0019682">
    <property type="term" value="P:glyceraldehyde-3-phosphate metabolic process"/>
    <property type="evidence" value="ECO:0007669"/>
    <property type="project" value="UniProtKB-ARBA"/>
</dbReference>
<dbReference type="EC" id="2.2.1.7" evidence="6"/>
<accession>A0A812JFA9</accession>
<dbReference type="SMART" id="SM00861">
    <property type="entry name" value="Transket_pyr"/>
    <property type="match status" value="1"/>
</dbReference>
<reference evidence="15" key="1">
    <citation type="submission" date="2021-02" db="EMBL/GenBank/DDBJ databases">
        <authorList>
            <person name="Dougan E. K."/>
            <person name="Rhodes N."/>
            <person name="Thang M."/>
            <person name="Chan C."/>
        </authorList>
    </citation>
    <scope>NUCLEOTIDE SEQUENCE</scope>
</reference>
<keyword evidence="7" id="KW-0808">Transferase</keyword>
<evidence type="ECO:0000256" key="5">
    <source>
        <dbReference type="ARBA" id="ARBA00011738"/>
    </source>
</evidence>
<dbReference type="OrthoDB" id="10266385at2759"/>
<keyword evidence="12" id="KW-0414">Isoprene biosynthesis</keyword>
<comment type="subunit">
    <text evidence="5">Homodimer.</text>
</comment>
<dbReference type="GO" id="GO:0009228">
    <property type="term" value="P:thiamine biosynthetic process"/>
    <property type="evidence" value="ECO:0007669"/>
    <property type="project" value="UniProtKB-KW"/>
</dbReference>
<dbReference type="AlphaFoldDB" id="A0A812JFA9"/>
<evidence type="ECO:0000256" key="7">
    <source>
        <dbReference type="ARBA" id="ARBA00022679"/>
    </source>
</evidence>
<dbReference type="InterPro" id="IPR033248">
    <property type="entry name" value="Transketolase_C"/>
</dbReference>
<dbReference type="Gene3D" id="3.40.50.970">
    <property type="match status" value="2"/>
</dbReference>
<dbReference type="GO" id="GO:0016114">
    <property type="term" value="P:terpenoid biosynthetic process"/>
    <property type="evidence" value="ECO:0007669"/>
    <property type="project" value="InterPro"/>
</dbReference>
<evidence type="ECO:0000256" key="9">
    <source>
        <dbReference type="ARBA" id="ARBA00022842"/>
    </source>
</evidence>
<dbReference type="PANTHER" id="PTHR43322:SF5">
    <property type="entry name" value="1-DEOXY-D-XYLULOSE-5-PHOSPHATE SYNTHASE, CHLOROPLASTIC"/>
    <property type="match status" value="1"/>
</dbReference>
<gene>
    <name evidence="15" type="primary">dxs</name>
    <name evidence="15" type="ORF">SNAT2548_LOCUS6470</name>
</gene>
<evidence type="ECO:0000256" key="12">
    <source>
        <dbReference type="ARBA" id="ARBA00023229"/>
    </source>
</evidence>
<dbReference type="CDD" id="cd02007">
    <property type="entry name" value="TPP_DXS"/>
    <property type="match status" value="1"/>
</dbReference>
<keyword evidence="9" id="KW-0460">Magnesium</keyword>
<dbReference type="Pfam" id="PF13292">
    <property type="entry name" value="DXP_synthase_N"/>
    <property type="match status" value="1"/>
</dbReference>
<keyword evidence="8" id="KW-0479">Metal-binding</keyword>
<dbReference type="NCBIfam" id="TIGR00204">
    <property type="entry name" value="dxs"/>
    <property type="match status" value="1"/>
</dbReference>
<evidence type="ECO:0000256" key="3">
    <source>
        <dbReference type="ARBA" id="ARBA00004980"/>
    </source>
</evidence>
<dbReference type="GO" id="GO:0008661">
    <property type="term" value="F:1-deoxy-D-xylulose-5-phosphate synthase activity"/>
    <property type="evidence" value="ECO:0007669"/>
    <property type="project" value="UniProtKB-EC"/>
</dbReference>
<evidence type="ECO:0000256" key="8">
    <source>
        <dbReference type="ARBA" id="ARBA00022723"/>
    </source>
</evidence>
<evidence type="ECO:0000313" key="16">
    <source>
        <dbReference type="Proteomes" id="UP000604046"/>
    </source>
</evidence>
<dbReference type="InterPro" id="IPR009014">
    <property type="entry name" value="Transketo_C/PFOR_II"/>
</dbReference>
<sequence length="1133" mass="123065">MPEVSLVCSGKEEMRPLATLLSQRGHRCYILEWPGWTQHVQTNWALERCKTEHLAEEYQDFWCQALEHVAQRELAGVAGQGGDSKATKLCIVAAGSAAIYALRAVKALQGWSESKTATAPYDSLVMLAPSWKAERRRGLLSRLQPDHAAYWMGALLHTDSRVGRIFRKSYFGKKNLQRHFLHSGAPDGNEERLLQLASWFFQRPRPYAQTDAAIAYGFLDPPNIDSVENLAAEILSQPFRPVRTRQALWSSVSFPPIRRCHMKWPLQLCNSLWISGCSKATLHRSERLKKEAGLAVRISSAMAALGEVLPTTVTVTRPEVSTRWTHSPAAVVAVDDAIRRPAGTSSSNFKTGFALAVPLAAAATRRRPGRKGHTCRLATKTSTTVSNATVKGAAKVCSECGYVFLEDDALFCPKCGTPRTGTLGVGGSKAAPKPEEPKKGYFAPQPTPLLDSLGDEGTQRIRSMSVPELKQLADEVRWQVLDAVSVTGGHLGAGLGVVELTVALHHVFDTPRDEICWDVAHQCQPHKVLTGRRSRIYTLRQGGGLSGFAKRKESIYDAFGAGHSSTSISAAVGFQTAKDRLGRSGHSIAVIGDGAITGGMAWEAMNHAGGMGSKMVVILNDNGQVSLPTFYNKVKQPVGALSETLAGTSAETRGLSIQGDIAKFETSSAFQNARQFAKNATKQLLPGQLSAAAAKLDEYTRDFVKTVPFRGSGSGSKGELFEQLGFYYVGPIDGHDMDTLVEVLSNIRRDHEDGTLQKPVFLHIKTKKGNGYEPAQKASDKLHAVQPKFNVPKGDAPSGPKQPPFTKIFGDALVREAERDEKIVAITAAMPGGTGVGIFEKRFGPERTFDVGIAEQHAVTFAAGMAAGGMKPFCAIYSTFLQRGYDQLVHDVALQKLPVRFILDRAGLVGADGATHSGCFDLSFMGCIPDMMVCASADEAELVNMIHTLAKIDDQPTALRFPRGSCYGDLVMPEEPRFLEPGRGRICREGRDGKLAILSIGGRLRECLKAADELEEKYGISATVADARWMKPLDKNLVGRLAEDHRALITIEENAIGGFSAQVQQALLEEGFLDGMGKTPVALRSMVLPDRWIDHNTPELQYDDARLNAEHILQKALALLNRVGVKVATNVAG</sequence>
<dbReference type="InterPro" id="IPR029061">
    <property type="entry name" value="THDP-binding"/>
</dbReference>
<dbReference type="SUPFAM" id="SSF52922">
    <property type="entry name" value="TK C-terminal domain-like"/>
    <property type="match status" value="1"/>
</dbReference>
<dbReference type="UniPathway" id="UPA00064">
    <property type="reaction ID" value="UER00091"/>
</dbReference>
<dbReference type="PROSITE" id="PS00802">
    <property type="entry name" value="TRANSKETOLASE_2"/>
    <property type="match status" value="1"/>
</dbReference>
<feature type="region of interest" description="Disordered" evidence="13">
    <location>
        <begin position="423"/>
        <end position="448"/>
    </location>
</feature>
<evidence type="ECO:0000256" key="6">
    <source>
        <dbReference type="ARBA" id="ARBA00013150"/>
    </source>
</evidence>
<evidence type="ECO:0000256" key="1">
    <source>
        <dbReference type="ARBA" id="ARBA00001946"/>
    </source>
</evidence>
<dbReference type="PROSITE" id="PS00801">
    <property type="entry name" value="TRANSKETOLASE_1"/>
    <property type="match status" value="1"/>
</dbReference>
<dbReference type="NCBIfam" id="NF003933">
    <property type="entry name" value="PRK05444.2-2"/>
    <property type="match status" value="1"/>
</dbReference>